<feature type="non-terminal residue" evidence="1">
    <location>
        <position position="1"/>
    </location>
</feature>
<gene>
    <name evidence="1" type="ORF">PENTCL1PPCAC_14589</name>
</gene>
<proteinExistence type="predicted"/>
<dbReference type="EMBL" id="BTSX01000004">
    <property type="protein sequence ID" value="GMS92414.1"/>
    <property type="molecule type" value="Genomic_DNA"/>
</dbReference>
<evidence type="ECO:0000313" key="2">
    <source>
        <dbReference type="Proteomes" id="UP001432027"/>
    </source>
</evidence>
<dbReference type="Proteomes" id="UP001432027">
    <property type="component" value="Unassembled WGS sequence"/>
</dbReference>
<feature type="non-terminal residue" evidence="1">
    <location>
        <position position="64"/>
    </location>
</feature>
<organism evidence="1 2">
    <name type="scientific">Pristionchus entomophagus</name>
    <dbReference type="NCBI Taxonomy" id="358040"/>
    <lineage>
        <taxon>Eukaryota</taxon>
        <taxon>Metazoa</taxon>
        <taxon>Ecdysozoa</taxon>
        <taxon>Nematoda</taxon>
        <taxon>Chromadorea</taxon>
        <taxon>Rhabditida</taxon>
        <taxon>Rhabditina</taxon>
        <taxon>Diplogasteromorpha</taxon>
        <taxon>Diplogasteroidea</taxon>
        <taxon>Neodiplogasteridae</taxon>
        <taxon>Pristionchus</taxon>
    </lineage>
</organism>
<accession>A0AAV5TEG7</accession>
<reference evidence="1" key="1">
    <citation type="submission" date="2023-10" db="EMBL/GenBank/DDBJ databases">
        <title>Genome assembly of Pristionchus species.</title>
        <authorList>
            <person name="Yoshida K."/>
            <person name="Sommer R.J."/>
        </authorList>
    </citation>
    <scope>NUCLEOTIDE SEQUENCE</scope>
    <source>
        <strain evidence="1">RS0144</strain>
    </source>
</reference>
<sequence length="64" mass="7692">ANRKDIIPLLIKSLRDFRSNSTYTDHSIKCWRSEIDQRLSVYKSVCRMRRYLFKTGKVRTEPLT</sequence>
<comment type="caution">
    <text evidence="1">The sequence shown here is derived from an EMBL/GenBank/DDBJ whole genome shotgun (WGS) entry which is preliminary data.</text>
</comment>
<name>A0AAV5TEG7_9BILA</name>
<evidence type="ECO:0000313" key="1">
    <source>
        <dbReference type="EMBL" id="GMS92414.1"/>
    </source>
</evidence>
<dbReference type="AlphaFoldDB" id="A0AAV5TEG7"/>
<keyword evidence="2" id="KW-1185">Reference proteome</keyword>
<protein>
    <submittedName>
        <fullName evidence="1">Uncharacterized protein</fullName>
    </submittedName>
</protein>